<dbReference type="EMBL" id="MU251257">
    <property type="protein sequence ID" value="KAG9253535.1"/>
    <property type="molecule type" value="Genomic_DNA"/>
</dbReference>
<evidence type="ECO:0000313" key="2">
    <source>
        <dbReference type="EMBL" id="KAG9253535.1"/>
    </source>
</evidence>
<dbReference type="GeneID" id="70288584"/>
<proteinExistence type="predicted"/>
<evidence type="ECO:0008006" key="4">
    <source>
        <dbReference type="Google" id="ProtNLM"/>
    </source>
</evidence>
<accession>A0A9P7ZL11</accession>
<evidence type="ECO:0000313" key="3">
    <source>
        <dbReference type="Proteomes" id="UP000887229"/>
    </source>
</evidence>
<keyword evidence="1" id="KW-0732">Signal</keyword>
<dbReference type="RefSeq" id="XP_046117459.1">
    <property type="nucleotide sequence ID" value="XM_046257681.1"/>
</dbReference>
<dbReference type="PANTHER" id="PTHR39599">
    <property type="entry name" value="GPI-ANCHORED PROTEIN (EUROFUNG)-RELATED-RELATED"/>
    <property type="match status" value="1"/>
</dbReference>
<keyword evidence="3" id="KW-1185">Reference proteome</keyword>
<dbReference type="Proteomes" id="UP000887229">
    <property type="component" value="Unassembled WGS sequence"/>
</dbReference>
<dbReference type="PROSITE" id="PS51257">
    <property type="entry name" value="PROKAR_LIPOPROTEIN"/>
    <property type="match status" value="1"/>
</dbReference>
<name>A0A9P7ZL11_9HYPO</name>
<dbReference type="PANTHER" id="PTHR39599:SF1">
    <property type="entry name" value="GPI-ANCHORED PROTEIN (EUROFUNG)"/>
    <property type="match status" value="1"/>
</dbReference>
<gene>
    <name evidence="2" type="ORF">F5Z01DRAFT_143451</name>
</gene>
<feature type="chain" id="PRO_5040321037" description="Gpi-anchored protein" evidence="1">
    <location>
        <begin position="22"/>
        <end position="231"/>
    </location>
</feature>
<organism evidence="2 3">
    <name type="scientific">Emericellopsis atlantica</name>
    <dbReference type="NCBI Taxonomy" id="2614577"/>
    <lineage>
        <taxon>Eukaryota</taxon>
        <taxon>Fungi</taxon>
        <taxon>Dikarya</taxon>
        <taxon>Ascomycota</taxon>
        <taxon>Pezizomycotina</taxon>
        <taxon>Sordariomycetes</taxon>
        <taxon>Hypocreomycetidae</taxon>
        <taxon>Hypocreales</taxon>
        <taxon>Bionectriaceae</taxon>
        <taxon>Emericellopsis</taxon>
    </lineage>
</organism>
<evidence type="ECO:0000256" key="1">
    <source>
        <dbReference type="SAM" id="SignalP"/>
    </source>
</evidence>
<reference evidence="2" key="1">
    <citation type="journal article" date="2021" name="IMA Fungus">
        <title>Genomic characterization of three marine fungi, including Emericellopsis atlantica sp. nov. with signatures of a generalist lifestyle and marine biomass degradation.</title>
        <authorList>
            <person name="Hagestad O.C."/>
            <person name="Hou L."/>
            <person name="Andersen J.H."/>
            <person name="Hansen E.H."/>
            <person name="Altermark B."/>
            <person name="Li C."/>
            <person name="Kuhnert E."/>
            <person name="Cox R.J."/>
            <person name="Crous P.W."/>
            <person name="Spatafora J.W."/>
            <person name="Lail K."/>
            <person name="Amirebrahimi M."/>
            <person name="Lipzen A."/>
            <person name="Pangilinan J."/>
            <person name="Andreopoulos W."/>
            <person name="Hayes R.D."/>
            <person name="Ng V."/>
            <person name="Grigoriev I.V."/>
            <person name="Jackson S.A."/>
            <person name="Sutton T.D.S."/>
            <person name="Dobson A.D.W."/>
            <person name="Rama T."/>
        </authorList>
    </citation>
    <scope>NUCLEOTIDE SEQUENCE</scope>
    <source>
        <strain evidence="2">TS7</strain>
    </source>
</reference>
<dbReference type="AlphaFoldDB" id="A0A9P7ZL11"/>
<comment type="caution">
    <text evidence="2">The sequence shown here is derived from an EMBL/GenBank/DDBJ whole genome shotgun (WGS) entry which is preliminary data.</text>
</comment>
<dbReference type="OrthoDB" id="5410926at2759"/>
<feature type="signal peptide" evidence="1">
    <location>
        <begin position="1"/>
        <end position="21"/>
    </location>
</feature>
<protein>
    <recommendedName>
        <fullName evidence="4">Gpi-anchored protein</fullName>
    </recommendedName>
</protein>
<sequence length="231" mass="23363">MSDKYATPVWLVAACATAVTASSMPAPTSAPIPPVLLARAECPSNMFQCPTSLGAVFSDICCENGQTCALDNEDKAACCPSGVVCTGAAPTGNNPAPTQSQGTSFVSNSYFSFPYAFTDFDNKAACTSAQDACSDNYDVCTSNLGGNQRDLAVTIEVPGGGGVTVGGSGEALATSEAASICSSLYIEACSAVETADCGEYENGATQLGAQSVLFTRTAALLMAYSLGLLLG</sequence>